<reference evidence="3 4" key="1">
    <citation type="submission" date="2016-10" db="EMBL/GenBank/DDBJ databases">
        <authorList>
            <person name="de Groot N.N."/>
        </authorList>
    </citation>
    <scope>NUCLEOTIDE SEQUENCE [LARGE SCALE GENOMIC DNA]</scope>
    <source>
        <strain evidence="3 4">MON 2.2</strain>
    </source>
</reference>
<keyword evidence="1" id="KW-0560">Oxidoreductase</keyword>
<dbReference type="Pfam" id="PF14100">
    <property type="entry name" value="DUF6807"/>
    <property type="match status" value="1"/>
</dbReference>
<feature type="domain" description="Gfo/Idh/MocA-like oxidoreductase N-terminal" evidence="2">
    <location>
        <begin position="6"/>
        <end position="122"/>
    </location>
</feature>
<dbReference type="STRING" id="675864.SAMN04489747_2149"/>
<dbReference type="RefSeq" id="WP_090593223.1">
    <property type="nucleotide sequence ID" value="NZ_LT629688.1"/>
</dbReference>
<dbReference type="GO" id="GO:0000166">
    <property type="term" value="F:nucleotide binding"/>
    <property type="evidence" value="ECO:0007669"/>
    <property type="project" value="InterPro"/>
</dbReference>
<dbReference type="InterPro" id="IPR000683">
    <property type="entry name" value="Gfo/Idh/MocA-like_OxRdtase_N"/>
</dbReference>
<organism evidence="3 4">
    <name type="scientific">Auraticoccus monumenti</name>
    <dbReference type="NCBI Taxonomy" id="675864"/>
    <lineage>
        <taxon>Bacteria</taxon>
        <taxon>Bacillati</taxon>
        <taxon>Actinomycetota</taxon>
        <taxon>Actinomycetes</taxon>
        <taxon>Propionibacteriales</taxon>
        <taxon>Propionibacteriaceae</taxon>
        <taxon>Auraticoccus</taxon>
    </lineage>
</organism>
<accession>A0A1G6Z092</accession>
<evidence type="ECO:0000259" key="2">
    <source>
        <dbReference type="Pfam" id="PF01408"/>
    </source>
</evidence>
<dbReference type="InterPro" id="IPR050463">
    <property type="entry name" value="Gfo/Idh/MocA_oxidrdct_glycsds"/>
</dbReference>
<dbReference type="EMBL" id="LT629688">
    <property type="protein sequence ID" value="SDD96018.1"/>
    <property type="molecule type" value="Genomic_DNA"/>
</dbReference>
<dbReference type="SUPFAM" id="SSF51735">
    <property type="entry name" value="NAD(P)-binding Rossmann-fold domains"/>
    <property type="match status" value="1"/>
</dbReference>
<dbReference type="GO" id="GO:0016491">
    <property type="term" value="F:oxidoreductase activity"/>
    <property type="evidence" value="ECO:0007669"/>
    <property type="project" value="UniProtKB-KW"/>
</dbReference>
<dbReference type="OrthoDB" id="9812981at2"/>
<sequence length="670" mass="71588">MTRPTIALVGLRGFGAVHLTSLRRRHDAGEVQLVGVVDPAGPVPEVPADVPWFASLAELLGTVLPGTTVVSTPIPTHLPLAREALLAGSDVYLEKPPVAGLDEYDDLREVARRTGRSVQVGFQNLGSPAVARVRELATSGGLGDVQQVDVLGPWSRRPSYYARAAWAGRRLLAGVRTADGVVTNPLAHGVNTALRLAGIERRDQVAAVHTELYRVHDIECDDTAYVRVEPVQGPAVAVALTLAAPEQVEPTVTVRGDVGSAVLAYTVDRVELRRGEDVEVEQHPRTDLVTELVEHGRDPSVPLSSSLGASEAFMVVLEAVQRAPVHAVDQRYVRWGETEDAAPVLEDVVRWCERALAEGGFVAAGAPWADPVAVTRWRPSHPIAVVELDGAVLAVEGDGGDVEVVNGRRPFLHPVRTRSGVRVTDDHAPDHVWHHGISTALQHVGTGDGPTTNLWGGPTYLPADGYQERDDHGHVEHRGFLERGERSWVEELEWIGRDGRPLLRERRRISWEAAGADAWVFGWDLTLTPLVDRLELGSPGSHGRVGGGYGGLTWRLPASVGVDVRTPTASGEDAVHGSTAPWLAWSASVPGGEVTVGLAGADATTAADPWFVRVTGYPGIGSALAWDRPVVTTPADPVRRSFRGLVADGRLDDATVAELLAPAAAADRTA</sequence>
<dbReference type="Proteomes" id="UP000198546">
    <property type="component" value="Chromosome i"/>
</dbReference>
<protein>
    <submittedName>
        <fullName evidence="3">Predicted dehydrogenase</fullName>
    </submittedName>
</protein>
<dbReference type="Gene3D" id="3.40.50.720">
    <property type="entry name" value="NAD(P)-binding Rossmann-like Domain"/>
    <property type="match status" value="1"/>
</dbReference>
<name>A0A1G6Z092_9ACTN</name>
<evidence type="ECO:0000256" key="1">
    <source>
        <dbReference type="ARBA" id="ARBA00023002"/>
    </source>
</evidence>
<dbReference type="PANTHER" id="PTHR43818:SF11">
    <property type="entry name" value="BCDNA.GH03377"/>
    <property type="match status" value="1"/>
</dbReference>
<dbReference type="SUPFAM" id="SSF55347">
    <property type="entry name" value="Glyceraldehyde-3-phosphate dehydrogenase-like, C-terminal domain"/>
    <property type="match status" value="1"/>
</dbReference>
<dbReference type="PANTHER" id="PTHR43818">
    <property type="entry name" value="BCDNA.GH03377"/>
    <property type="match status" value="1"/>
</dbReference>
<evidence type="ECO:0000313" key="3">
    <source>
        <dbReference type="EMBL" id="SDD96018.1"/>
    </source>
</evidence>
<dbReference type="AlphaFoldDB" id="A0A1G6Z092"/>
<dbReference type="InterPro" id="IPR036291">
    <property type="entry name" value="NAD(P)-bd_dom_sf"/>
</dbReference>
<keyword evidence="4" id="KW-1185">Reference proteome</keyword>
<dbReference type="InterPro" id="IPR029475">
    <property type="entry name" value="DUF6807"/>
</dbReference>
<proteinExistence type="predicted"/>
<gene>
    <name evidence="3" type="ORF">SAMN04489747_2149</name>
</gene>
<dbReference type="Gene3D" id="3.30.360.10">
    <property type="entry name" value="Dihydrodipicolinate Reductase, domain 2"/>
    <property type="match status" value="1"/>
</dbReference>
<evidence type="ECO:0000313" key="4">
    <source>
        <dbReference type="Proteomes" id="UP000198546"/>
    </source>
</evidence>
<dbReference type="Pfam" id="PF01408">
    <property type="entry name" value="GFO_IDH_MocA"/>
    <property type="match status" value="1"/>
</dbReference>